<comment type="caution">
    <text evidence="2">The sequence shown here is derived from an EMBL/GenBank/DDBJ whole genome shotgun (WGS) entry which is preliminary data.</text>
</comment>
<feature type="transmembrane region" description="Helical" evidence="1">
    <location>
        <begin position="80"/>
        <end position="103"/>
    </location>
</feature>
<keyword evidence="3" id="KW-1185">Reference proteome</keyword>
<dbReference type="Proteomes" id="UP000217784">
    <property type="component" value="Unassembled WGS sequence"/>
</dbReference>
<gene>
    <name evidence="2" type="ORF">ASJ80_13445</name>
</gene>
<reference evidence="2 3" key="1">
    <citation type="journal article" date="2017" name="BMC Genomics">
        <title>Genomic analysis of methanogenic archaea reveals a shift towards energy conservation.</title>
        <authorList>
            <person name="Gilmore S.P."/>
            <person name="Henske J.K."/>
            <person name="Sexton J.A."/>
            <person name="Solomon K.V."/>
            <person name="Seppala S."/>
            <person name="Yoo J.I."/>
            <person name="Huyett L.M."/>
            <person name="Pressman A."/>
            <person name="Cogan J.Z."/>
            <person name="Kivenson V."/>
            <person name="Peng X."/>
            <person name="Tan Y."/>
            <person name="Valentine D.L."/>
            <person name="O'Malley M.A."/>
        </authorList>
    </citation>
    <scope>NUCLEOTIDE SEQUENCE [LARGE SCALE GENOMIC DNA]</scope>
    <source>
        <strain evidence="2 3">M.o.H.</strain>
    </source>
</reference>
<accession>A0A2A2H937</accession>
<dbReference type="OrthoDB" id="374221at2157"/>
<proteinExistence type="predicted"/>
<feature type="transmembrane region" description="Helical" evidence="1">
    <location>
        <begin position="16"/>
        <end position="36"/>
    </location>
</feature>
<evidence type="ECO:0000256" key="1">
    <source>
        <dbReference type="SAM" id="Phobius"/>
    </source>
</evidence>
<dbReference type="EMBL" id="LMVM01000001">
    <property type="protein sequence ID" value="PAV05865.1"/>
    <property type="molecule type" value="Genomic_DNA"/>
</dbReference>
<evidence type="ECO:0008006" key="4">
    <source>
        <dbReference type="Google" id="ProtNLM"/>
    </source>
</evidence>
<organism evidence="2 3">
    <name type="scientific">Methanobacterium bryantii</name>
    <dbReference type="NCBI Taxonomy" id="2161"/>
    <lineage>
        <taxon>Archaea</taxon>
        <taxon>Methanobacteriati</taxon>
        <taxon>Methanobacteriota</taxon>
        <taxon>Methanomada group</taxon>
        <taxon>Methanobacteria</taxon>
        <taxon>Methanobacteriales</taxon>
        <taxon>Methanobacteriaceae</taxon>
        <taxon>Methanobacterium</taxon>
    </lineage>
</organism>
<evidence type="ECO:0000313" key="3">
    <source>
        <dbReference type="Proteomes" id="UP000217784"/>
    </source>
</evidence>
<name>A0A2A2H937_METBR</name>
<keyword evidence="1" id="KW-0812">Transmembrane</keyword>
<evidence type="ECO:0000313" key="2">
    <source>
        <dbReference type="EMBL" id="PAV05865.1"/>
    </source>
</evidence>
<feature type="transmembrane region" description="Helical" evidence="1">
    <location>
        <begin position="57"/>
        <end position="74"/>
    </location>
</feature>
<dbReference type="RefSeq" id="WP_069584405.1">
    <property type="nucleotide sequence ID" value="NZ_LMVM01000001.1"/>
</dbReference>
<protein>
    <recommendedName>
        <fullName evidence="4">DUF3796 domain-containing protein</fullName>
    </recommendedName>
</protein>
<dbReference type="AlphaFoldDB" id="A0A2A2H937"/>
<sequence length="112" mass="12860">MKNALWYLGFLSPLSLLYFVTGNIAFAGFAAFVVYFTIYGENDERLQANVGLATRNTFLYVIFAGAISLIYISMTKDMSYFPQAFTLLFSGSIIICVLSYFFYNFQEERIRK</sequence>
<keyword evidence="1" id="KW-1133">Transmembrane helix</keyword>
<keyword evidence="1" id="KW-0472">Membrane</keyword>